<protein>
    <submittedName>
        <fullName evidence="2">Proline--tRNA ligase</fullName>
        <ecNumber evidence="2">6.1.1.15</ecNumber>
    </submittedName>
</protein>
<feature type="domain" description="YbaK/aminoacyl-tRNA synthetase-associated" evidence="1">
    <location>
        <begin position="3"/>
        <end position="105"/>
    </location>
</feature>
<dbReference type="Proteomes" id="UP000247437">
    <property type="component" value="Unassembled WGS sequence"/>
</dbReference>
<dbReference type="EC" id="6.1.1.15" evidence="2"/>
<comment type="caution">
    <text evidence="2">The sequence shown here is derived from an EMBL/GenBank/DDBJ whole genome shotgun (WGS) entry which is preliminary data.</text>
</comment>
<dbReference type="AlphaFoldDB" id="A0A2W0E901"/>
<feature type="non-terminal residue" evidence="2">
    <location>
        <position position="1"/>
    </location>
</feature>
<dbReference type="SUPFAM" id="SSF55826">
    <property type="entry name" value="YbaK/ProRS associated domain"/>
    <property type="match status" value="1"/>
</dbReference>
<dbReference type="Pfam" id="PF04073">
    <property type="entry name" value="tRNA_edit"/>
    <property type="match status" value="1"/>
</dbReference>
<reference evidence="2 3" key="1">
    <citation type="journal article" date="2018" name="Appl. Microbiol. Biotechnol.">
        <title>Characterization of the caprolactam degradation pathway in Pseudomonas jessenii using mass spectrometry-based proteomics.</title>
        <authorList>
            <person name="Otzen M."/>
            <person name="Palacio C."/>
            <person name="Janssen D.B."/>
        </authorList>
    </citation>
    <scope>NUCLEOTIDE SEQUENCE [LARGE SCALE GENOMIC DNA]</scope>
    <source>
        <strain evidence="2 3">GO3</strain>
    </source>
</reference>
<dbReference type="Gene3D" id="3.90.960.10">
    <property type="entry name" value="YbaK/aminoacyl-tRNA synthetase-associated domain"/>
    <property type="match status" value="1"/>
</dbReference>
<dbReference type="RefSeq" id="WP_277749542.1">
    <property type="nucleotide sequence ID" value="NZ_PDLL01001259.1"/>
</dbReference>
<dbReference type="GO" id="GO:0002161">
    <property type="term" value="F:aminoacyl-tRNA deacylase activity"/>
    <property type="evidence" value="ECO:0007669"/>
    <property type="project" value="InterPro"/>
</dbReference>
<organism evidence="2 3">
    <name type="scientific">Pseudomonas jessenii</name>
    <dbReference type="NCBI Taxonomy" id="77298"/>
    <lineage>
        <taxon>Bacteria</taxon>
        <taxon>Pseudomonadati</taxon>
        <taxon>Pseudomonadota</taxon>
        <taxon>Gammaproteobacteria</taxon>
        <taxon>Pseudomonadales</taxon>
        <taxon>Pseudomonadaceae</taxon>
        <taxon>Pseudomonas</taxon>
    </lineage>
</organism>
<proteinExistence type="predicted"/>
<evidence type="ECO:0000313" key="3">
    <source>
        <dbReference type="Proteomes" id="UP000247437"/>
    </source>
</evidence>
<gene>
    <name evidence="2" type="ORF">CRX42_34745</name>
</gene>
<name>A0A2W0E901_PSEJE</name>
<dbReference type="EMBL" id="PDLL01001259">
    <property type="protein sequence ID" value="PYY66030.1"/>
    <property type="molecule type" value="Genomic_DNA"/>
</dbReference>
<dbReference type="GO" id="GO:0004827">
    <property type="term" value="F:proline-tRNA ligase activity"/>
    <property type="evidence" value="ECO:0007669"/>
    <property type="project" value="UniProtKB-EC"/>
</dbReference>
<dbReference type="InterPro" id="IPR007214">
    <property type="entry name" value="YbaK/aa-tRNA-synth-assoc-dom"/>
</dbReference>
<dbReference type="CDD" id="cd04334">
    <property type="entry name" value="ProRS-INS"/>
    <property type="match status" value="1"/>
</dbReference>
<accession>A0A2W0E901</accession>
<keyword evidence="2" id="KW-0436">Ligase</keyword>
<evidence type="ECO:0000259" key="1">
    <source>
        <dbReference type="Pfam" id="PF04073"/>
    </source>
</evidence>
<dbReference type="InterPro" id="IPR036754">
    <property type="entry name" value="YbaK/aa-tRNA-synt-asso_dom_sf"/>
</dbReference>
<feature type="non-terminal residue" evidence="2">
    <location>
        <position position="106"/>
    </location>
</feature>
<sequence>VEGFNLPIEKTIKTLVVHAEEKGKLIALIIRGDHELNEIKAANQPGVASPLVMASESELRDAIGAGAGSLGPLNLPLPIIIDRSVELMSDFGIGANIDDKHYFGVN</sequence>
<evidence type="ECO:0000313" key="2">
    <source>
        <dbReference type="EMBL" id="PYY66030.1"/>
    </source>
</evidence>